<dbReference type="InterPro" id="IPR029058">
    <property type="entry name" value="AB_hydrolase_fold"/>
</dbReference>
<evidence type="ECO:0000256" key="5">
    <source>
        <dbReference type="ARBA" id="ARBA00039314"/>
    </source>
</evidence>
<evidence type="ECO:0000313" key="13">
    <source>
        <dbReference type="EMBL" id="MFC2966752.1"/>
    </source>
</evidence>
<dbReference type="Pfam" id="PF12697">
    <property type="entry name" value="Abhydrolase_6"/>
    <property type="match status" value="1"/>
</dbReference>
<gene>
    <name evidence="13" type="ORF">ACFOES_01470</name>
</gene>
<dbReference type="Proteomes" id="UP001595443">
    <property type="component" value="Unassembled WGS sequence"/>
</dbReference>
<sequence>MEYLETPQGRRIAYNRTAGQGPGVVFLGGFKSDMEGTKALYLQDWAEKTGRAFLRFDYSGHGQSSEDFLDGCIGDWAEDAVAAISALTEGPQVLVGSSMGGWIALLVSRALPERVAGLVGVAAAPDFTEDSMWNGFSTAQRAALDEHGQVELPSEYSDEPYIITRKLIEDGRRHLVLRDYLGLPFPVRLLQGTADLDVPQEVALRLLAHAEGEDIRLTLVKGADHRFSTPDCLDLIAASVGEVLARADG</sequence>
<comment type="catalytic activity">
    <reaction evidence="10">
        <text>S-hexadecanoyl-L-cysteinyl-[protein] + H2O = L-cysteinyl-[protein] + hexadecanoate + H(+)</text>
        <dbReference type="Rhea" id="RHEA:19233"/>
        <dbReference type="Rhea" id="RHEA-COMP:10131"/>
        <dbReference type="Rhea" id="RHEA-COMP:11032"/>
        <dbReference type="ChEBI" id="CHEBI:7896"/>
        <dbReference type="ChEBI" id="CHEBI:15377"/>
        <dbReference type="ChEBI" id="CHEBI:15378"/>
        <dbReference type="ChEBI" id="CHEBI:29950"/>
        <dbReference type="ChEBI" id="CHEBI:74151"/>
        <dbReference type="EC" id="3.1.2.22"/>
    </reaction>
    <physiologicalReaction direction="left-to-right" evidence="10">
        <dbReference type="Rhea" id="RHEA:19234"/>
    </physiologicalReaction>
</comment>
<protein>
    <recommendedName>
        <fullName evidence="5">Palmitoyl-protein thioesterase ABHD10, mitochondrial</fullName>
        <ecNumber evidence="4">3.1.1.93</ecNumber>
        <ecNumber evidence="1">3.1.2.22</ecNumber>
    </recommendedName>
    <alternativeName>
        <fullName evidence="7">Acyl-protein thioesterase ABHD10</fullName>
    </alternativeName>
    <alternativeName>
        <fullName evidence="8">Alpha/beta hydrolase domain-containing protein 10</fullName>
    </alternativeName>
    <alternativeName>
        <fullName evidence="6">Mycophenolic acid acyl-glucuronide esterase, mitochondrial</fullName>
    </alternativeName>
</protein>
<dbReference type="EC" id="3.1.2.22" evidence="1"/>
<reference evidence="14" key="1">
    <citation type="journal article" date="2019" name="Int. J. Syst. Evol. Microbiol.">
        <title>The Global Catalogue of Microorganisms (GCM) 10K type strain sequencing project: providing services to taxonomists for standard genome sequencing and annotation.</title>
        <authorList>
            <consortium name="The Broad Institute Genomics Platform"/>
            <consortium name="The Broad Institute Genome Sequencing Center for Infectious Disease"/>
            <person name="Wu L."/>
            <person name="Ma J."/>
        </authorList>
    </citation>
    <scope>NUCLEOTIDE SEQUENCE [LARGE SCALE GENOMIC DNA]</scope>
    <source>
        <strain evidence="14">KCTC 62192</strain>
    </source>
</reference>
<accession>A0ABV7AC02</accession>
<keyword evidence="3" id="KW-0809">Transit peptide</keyword>
<evidence type="ECO:0000256" key="1">
    <source>
        <dbReference type="ARBA" id="ARBA00012423"/>
    </source>
</evidence>
<dbReference type="PANTHER" id="PTHR16138">
    <property type="entry name" value="MYCOPHENOLIC ACID ACYL-GLUCURONIDE ESTERASE, MITOCHONDRIAL"/>
    <property type="match status" value="1"/>
</dbReference>
<dbReference type="PANTHER" id="PTHR16138:SF7">
    <property type="entry name" value="PALMITOYL-PROTEIN THIOESTERASE ABHD10, MITOCHONDRIAL"/>
    <property type="match status" value="1"/>
</dbReference>
<dbReference type="EMBL" id="JBHRSK010000002">
    <property type="protein sequence ID" value="MFC2966752.1"/>
    <property type="molecule type" value="Genomic_DNA"/>
</dbReference>
<dbReference type="EC" id="3.1.1.93" evidence="4"/>
<keyword evidence="2 13" id="KW-0378">Hydrolase</keyword>
<organism evidence="13 14">
    <name type="scientific">Acidimangrovimonas pyrenivorans</name>
    <dbReference type="NCBI Taxonomy" id="2030798"/>
    <lineage>
        <taxon>Bacteria</taxon>
        <taxon>Pseudomonadati</taxon>
        <taxon>Pseudomonadota</taxon>
        <taxon>Alphaproteobacteria</taxon>
        <taxon>Rhodobacterales</taxon>
        <taxon>Paracoccaceae</taxon>
        <taxon>Acidimangrovimonas</taxon>
    </lineage>
</organism>
<evidence type="ECO:0000256" key="4">
    <source>
        <dbReference type="ARBA" id="ARBA00039132"/>
    </source>
</evidence>
<comment type="catalytic activity">
    <reaction evidence="11">
        <text>mycophenolic acid O-acyl-beta-D-glucuronide + H2O = mycophenolate + D-glucuronate + H(+)</text>
        <dbReference type="Rhea" id="RHEA:34179"/>
        <dbReference type="ChEBI" id="CHEBI:15377"/>
        <dbReference type="ChEBI" id="CHEBI:15378"/>
        <dbReference type="ChEBI" id="CHEBI:58720"/>
        <dbReference type="ChEBI" id="CHEBI:62932"/>
        <dbReference type="ChEBI" id="CHEBI:66982"/>
        <dbReference type="EC" id="3.1.1.93"/>
    </reaction>
    <physiologicalReaction direction="left-to-right" evidence="11">
        <dbReference type="Rhea" id="RHEA:34180"/>
    </physiologicalReaction>
</comment>
<comment type="function">
    <text evidence="9">Acts as an acyl-protein thioesterase that hydrolyzes fatty acids from acylated residues in proteins. Regulates the mitochondrial S-depalmitoylation of the nucleophilic active site residue of peroxiredoxin-5/PRDX5, a key antioxidant protein, therefore modulating mitochondrial antioxidant ability. Also catalyzes the deglucuronidation of mycophenolic acid acyl-glucuronide, an active metabolite of the immunosuppressant drug mycophenolate.</text>
</comment>
<evidence type="ECO:0000256" key="10">
    <source>
        <dbReference type="ARBA" id="ARBA00047409"/>
    </source>
</evidence>
<evidence type="ECO:0000256" key="6">
    <source>
        <dbReference type="ARBA" id="ARBA00041520"/>
    </source>
</evidence>
<keyword evidence="14" id="KW-1185">Reference proteome</keyword>
<proteinExistence type="predicted"/>
<dbReference type="SUPFAM" id="SSF53474">
    <property type="entry name" value="alpha/beta-Hydrolases"/>
    <property type="match status" value="1"/>
</dbReference>
<comment type="caution">
    <text evidence="13">The sequence shown here is derived from an EMBL/GenBank/DDBJ whole genome shotgun (WGS) entry which is preliminary data.</text>
</comment>
<evidence type="ECO:0000256" key="11">
    <source>
        <dbReference type="ARBA" id="ARBA00047972"/>
    </source>
</evidence>
<dbReference type="InterPro" id="IPR052382">
    <property type="entry name" value="ABHD10_acyl-thioesterase"/>
</dbReference>
<dbReference type="RefSeq" id="WP_377831299.1">
    <property type="nucleotide sequence ID" value="NZ_JBHRSK010000002.1"/>
</dbReference>
<evidence type="ECO:0000256" key="7">
    <source>
        <dbReference type="ARBA" id="ARBA00042645"/>
    </source>
</evidence>
<feature type="domain" description="AB hydrolase-1" evidence="12">
    <location>
        <begin position="46"/>
        <end position="227"/>
    </location>
</feature>
<name>A0ABV7AC02_9RHOB</name>
<evidence type="ECO:0000256" key="9">
    <source>
        <dbReference type="ARBA" id="ARBA00046047"/>
    </source>
</evidence>
<evidence type="ECO:0000259" key="12">
    <source>
        <dbReference type="Pfam" id="PF12697"/>
    </source>
</evidence>
<dbReference type="GO" id="GO:0016787">
    <property type="term" value="F:hydrolase activity"/>
    <property type="evidence" value="ECO:0007669"/>
    <property type="project" value="UniProtKB-KW"/>
</dbReference>
<evidence type="ECO:0000256" key="3">
    <source>
        <dbReference type="ARBA" id="ARBA00022946"/>
    </source>
</evidence>
<evidence type="ECO:0000256" key="2">
    <source>
        <dbReference type="ARBA" id="ARBA00022801"/>
    </source>
</evidence>
<evidence type="ECO:0000256" key="8">
    <source>
        <dbReference type="ARBA" id="ARBA00042704"/>
    </source>
</evidence>
<evidence type="ECO:0000313" key="14">
    <source>
        <dbReference type="Proteomes" id="UP001595443"/>
    </source>
</evidence>
<dbReference type="InterPro" id="IPR000073">
    <property type="entry name" value="AB_hydrolase_1"/>
</dbReference>
<dbReference type="Gene3D" id="3.40.50.1820">
    <property type="entry name" value="alpha/beta hydrolase"/>
    <property type="match status" value="1"/>
</dbReference>